<evidence type="ECO:0000313" key="3">
    <source>
        <dbReference type="Proteomes" id="UP000524404"/>
    </source>
</evidence>
<gene>
    <name evidence="2" type="ORF">HNP25_002197</name>
</gene>
<evidence type="ECO:0000256" key="1">
    <source>
        <dbReference type="SAM" id="Phobius"/>
    </source>
</evidence>
<dbReference type="Pfam" id="PF03929">
    <property type="entry name" value="PepSY_TM"/>
    <property type="match status" value="1"/>
</dbReference>
<organism evidence="2 3">
    <name type="scientific">Arcicella rosea</name>
    <dbReference type="NCBI Taxonomy" id="502909"/>
    <lineage>
        <taxon>Bacteria</taxon>
        <taxon>Pseudomonadati</taxon>
        <taxon>Bacteroidota</taxon>
        <taxon>Cytophagia</taxon>
        <taxon>Cytophagales</taxon>
        <taxon>Flectobacillaceae</taxon>
        <taxon>Arcicella</taxon>
    </lineage>
</organism>
<keyword evidence="1" id="KW-1133">Transmembrane helix</keyword>
<evidence type="ECO:0000313" key="2">
    <source>
        <dbReference type="EMBL" id="MBB6003539.1"/>
    </source>
</evidence>
<reference evidence="2 3" key="1">
    <citation type="submission" date="2020-08" db="EMBL/GenBank/DDBJ databases">
        <title>Functional genomics of gut bacteria from endangered species of beetles.</title>
        <authorList>
            <person name="Carlos-Shanley C."/>
        </authorList>
    </citation>
    <scope>NUCLEOTIDE SEQUENCE [LARGE SCALE GENOMIC DNA]</scope>
    <source>
        <strain evidence="2 3">S00070</strain>
    </source>
</reference>
<sequence>MKSIKKIIGQIHLWLGLISGLVVFVVSITGALYAFQEEFDNVSKPDFLYVNDFGNHQRLAPSVLLNNFKKAYPKEKVNQLRLKTIPENAAALVITQKKKVIALNPFTGKIHGERQLDRDFMTVVVQIHINLLLGHIGEEIIKWNTLIFFVMLLSGLYLWFPSKRNQLKSAFKMKWNATRKRINYDLHNVWGFYMLWILLPITLTGLFWVFDSVPEAIYKISNTKMTYNKKVNSVYQPHAKMVSVDSLLNVVSTYGNYATANIQLPKDSIGNYRFVMRYPYRWVRKQNTFTFDQYTGKLLNQDLYENFTTADKIRVSNYDIHTGRMFGFIGKILALLAGLFGASLPITGFYIWWGRRKKEKQKTKNTNHSKGVSQKIMLKIS</sequence>
<dbReference type="RefSeq" id="WP_184134061.1">
    <property type="nucleotide sequence ID" value="NZ_JACHKT010000014.1"/>
</dbReference>
<keyword evidence="1" id="KW-0472">Membrane</keyword>
<feature type="transmembrane region" description="Helical" evidence="1">
    <location>
        <begin position="189"/>
        <end position="210"/>
    </location>
</feature>
<feature type="transmembrane region" description="Helical" evidence="1">
    <location>
        <begin position="12"/>
        <end position="35"/>
    </location>
</feature>
<dbReference type="InterPro" id="IPR005625">
    <property type="entry name" value="PepSY-ass_TM"/>
</dbReference>
<dbReference type="PANTHER" id="PTHR34219">
    <property type="entry name" value="IRON-REGULATED INNER MEMBRANE PROTEIN-RELATED"/>
    <property type="match status" value="1"/>
</dbReference>
<dbReference type="EMBL" id="JACHKT010000014">
    <property type="protein sequence ID" value="MBB6003539.1"/>
    <property type="molecule type" value="Genomic_DNA"/>
</dbReference>
<feature type="transmembrane region" description="Helical" evidence="1">
    <location>
        <begin position="332"/>
        <end position="353"/>
    </location>
</feature>
<keyword evidence="1" id="KW-0812">Transmembrane</keyword>
<proteinExistence type="predicted"/>
<protein>
    <submittedName>
        <fullName evidence="2">Putative iron-regulated membrane protein</fullName>
    </submittedName>
</protein>
<name>A0A841EQ87_9BACT</name>
<keyword evidence="3" id="KW-1185">Reference proteome</keyword>
<accession>A0A841EQ87</accession>
<dbReference type="Proteomes" id="UP000524404">
    <property type="component" value="Unassembled WGS sequence"/>
</dbReference>
<dbReference type="AlphaFoldDB" id="A0A841EQ87"/>
<comment type="caution">
    <text evidence="2">The sequence shown here is derived from an EMBL/GenBank/DDBJ whole genome shotgun (WGS) entry which is preliminary data.</text>
</comment>
<feature type="transmembrane region" description="Helical" evidence="1">
    <location>
        <begin position="140"/>
        <end position="160"/>
    </location>
</feature>